<organism evidence="1 2">
    <name type="scientific">Puccinia graminis f. sp. tritici (strain CRL 75-36-700-3 / race SCCL)</name>
    <name type="common">Black stem rust fungus</name>
    <dbReference type="NCBI Taxonomy" id="418459"/>
    <lineage>
        <taxon>Eukaryota</taxon>
        <taxon>Fungi</taxon>
        <taxon>Dikarya</taxon>
        <taxon>Basidiomycota</taxon>
        <taxon>Pucciniomycotina</taxon>
        <taxon>Pucciniomycetes</taxon>
        <taxon>Pucciniales</taxon>
        <taxon>Pucciniaceae</taxon>
        <taxon>Puccinia</taxon>
    </lineage>
</organism>
<dbReference type="KEGG" id="pgr:PGTG_04329"/>
<gene>
    <name evidence="1" type="ORF">PGTG_04329</name>
</gene>
<accession>E3K204</accession>
<name>E3K204_PUCGT</name>
<dbReference type="RefSeq" id="XP_003322792.1">
    <property type="nucleotide sequence ID" value="XM_003322744.1"/>
</dbReference>
<dbReference type="EMBL" id="DS178270">
    <property type="protein sequence ID" value="EFP78373.1"/>
    <property type="molecule type" value="Genomic_DNA"/>
</dbReference>
<dbReference type="HOGENOM" id="CLU_2074312_0_0_1"/>
<proteinExistence type="predicted"/>
<evidence type="ECO:0000313" key="1">
    <source>
        <dbReference type="EMBL" id="EFP78373.1"/>
    </source>
</evidence>
<keyword evidence="2" id="KW-1185">Reference proteome</keyword>
<reference key="1">
    <citation type="submission" date="2007-01" db="EMBL/GenBank/DDBJ databases">
        <title>The Genome Sequence of Puccinia graminis f. sp. tritici Strain CRL 75-36-700-3.</title>
        <authorList>
            <consortium name="The Broad Institute Genome Sequencing Platform"/>
            <person name="Birren B."/>
            <person name="Lander E."/>
            <person name="Galagan J."/>
            <person name="Nusbaum C."/>
            <person name="Devon K."/>
            <person name="Cuomo C."/>
            <person name="Jaffe D."/>
            <person name="Butler J."/>
            <person name="Alvarez P."/>
            <person name="Gnerre S."/>
            <person name="Grabherr M."/>
            <person name="Mauceli E."/>
            <person name="Brockman W."/>
            <person name="Young S."/>
            <person name="LaButti K."/>
            <person name="Sykes S."/>
            <person name="DeCaprio D."/>
            <person name="Crawford M."/>
            <person name="Koehrsen M."/>
            <person name="Engels R."/>
            <person name="Montgomery P."/>
            <person name="Pearson M."/>
            <person name="Howarth C."/>
            <person name="Larson L."/>
            <person name="White J."/>
            <person name="Zeng Q."/>
            <person name="Kodira C."/>
            <person name="Yandava C."/>
            <person name="Alvarado L."/>
            <person name="O'Leary S."/>
            <person name="Szabo L."/>
            <person name="Dean R."/>
            <person name="Schein J."/>
        </authorList>
    </citation>
    <scope>NUCLEOTIDE SEQUENCE</scope>
    <source>
        <strain>CRL 75-36-700-3</strain>
    </source>
</reference>
<dbReference type="Proteomes" id="UP000008783">
    <property type="component" value="Unassembled WGS sequence"/>
</dbReference>
<reference evidence="2" key="2">
    <citation type="journal article" date="2011" name="Proc. Natl. Acad. Sci. U.S.A.">
        <title>Obligate biotrophy features unraveled by the genomic analysis of rust fungi.</title>
        <authorList>
            <person name="Duplessis S."/>
            <person name="Cuomo C.A."/>
            <person name="Lin Y.-C."/>
            <person name="Aerts A."/>
            <person name="Tisserant E."/>
            <person name="Veneault-Fourrey C."/>
            <person name="Joly D.L."/>
            <person name="Hacquard S."/>
            <person name="Amselem J."/>
            <person name="Cantarel B.L."/>
            <person name="Chiu R."/>
            <person name="Coutinho P.M."/>
            <person name="Feau N."/>
            <person name="Field M."/>
            <person name="Frey P."/>
            <person name="Gelhaye E."/>
            <person name="Goldberg J."/>
            <person name="Grabherr M.G."/>
            <person name="Kodira C.D."/>
            <person name="Kohler A."/>
            <person name="Kuees U."/>
            <person name="Lindquist E.A."/>
            <person name="Lucas S.M."/>
            <person name="Mago R."/>
            <person name="Mauceli E."/>
            <person name="Morin E."/>
            <person name="Murat C."/>
            <person name="Pangilinan J.L."/>
            <person name="Park R."/>
            <person name="Pearson M."/>
            <person name="Quesneville H."/>
            <person name="Rouhier N."/>
            <person name="Sakthikumar S."/>
            <person name="Salamov A.A."/>
            <person name="Schmutz J."/>
            <person name="Selles B."/>
            <person name="Shapiro H."/>
            <person name="Tanguay P."/>
            <person name="Tuskan G.A."/>
            <person name="Henrissat B."/>
            <person name="Van de Peer Y."/>
            <person name="Rouze P."/>
            <person name="Ellis J.G."/>
            <person name="Dodds P.N."/>
            <person name="Schein J.E."/>
            <person name="Zhong S."/>
            <person name="Hamelin R.C."/>
            <person name="Grigoriev I.V."/>
            <person name="Szabo L.J."/>
            <person name="Martin F."/>
        </authorList>
    </citation>
    <scope>NUCLEOTIDE SEQUENCE [LARGE SCALE GENOMIC DNA]</scope>
    <source>
        <strain evidence="2">CRL 75-36-700-3 / race SCCL</strain>
    </source>
</reference>
<dbReference type="VEuPathDB" id="FungiDB:PGTG_04329"/>
<dbReference type="AlphaFoldDB" id="E3K204"/>
<evidence type="ECO:0000313" key="2">
    <source>
        <dbReference type="Proteomes" id="UP000008783"/>
    </source>
</evidence>
<sequence length="118" mass="13559">MDWGMDGWMDGWMDIETESGSEIENDAELMDSLLALQVQPNKRALIRRSLMGSKVQIQGKHISSSSQEVQRRAIVGEELNWKRGAEKTSGDDLDERIYQLKRCQSLESWTSLVWRSVD</sequence>
<protein>
    <submittedName>
        <fullName evidence="1">Uncharacterized protein</fullName>
    </submittedName>
</protein>
<dbReference type="InParanoid" id="E3K204"/>
<dbReference type="GeneID" id="10535971"/>